<proteinExistence type="predicted"/>
<organism evidence="2 3">
    <name type="scientific">Bradyrhizobium erythrophlei</name>
    <dbReference type="NCBI Taxonomy" id="1437360"/>
    <lineage>
        <taxon>Bacteria</taxon>
        <taxon>Pseudomonadati</taxon>
        <taxon>Pseudomonadota</taxon>
        <taxon>Alphaproteobacteria</taxon>
        <taxon>Hyphomicrobiales</taxon>
        <taxon>Nitrobacteraceae</taxon>
        <taxon>Bradyrhizobium</taxon>
    </lineage>
</organism>
<reference evidence="2 3" key="1">
    <citation type="submission" date="2016-11" db="EMBL/GenBank/DDBJ databases">
        <authorList>
            <person name="Jaros S."/>
            <person name="Januszkiewicz K."/>
            <person name="Wedrychowicz H."/>
        </authorList>
    </citation>
    <scope>NUCLEOTIDE SEQUENCE [LARGE SCALE GENOMIC DNA]</scope>
    <source>
        <strain evidence="2 3">GAS138</strain>
    </source>
</reference>
<evidence type="ECO:0000313" key="3">
    <source>
        <dbReference type="Proteomes" id="UP000189796"/>
    </source>
</evidence>
<dbReference type="AlphaFoldDB" id="A0A1M5KP79"/>
<feature type="compositionally biased region" description="Basic and acidic residues" evidence="1">
    <location>
        <begin position="77"/>
        <end position="124"/>
    </location>
</feature>
<accession>A0A1M5KP79</accession>
<protein>
    <submittedName>
        <fullName evidence="2">Uncharacterized protein</fullName>
    </submittedName>
</protein>
<evidence type="ECO:0000313" key="2">
    <source>
        <dbReference type="EMBL" id="SHG54329.1"/>
    </source>
</evidence>
<evidence type="ECO:0000256" key="1">
    <source>
        <dbReference type="SAM" id="MobiDB-lite"/>
    </source>
</evidence>
<feature type="region of interest" description="Disordered" evidence="1">
    <location>
        <begin position="56"/>
        <end position="144"/>
    </location>
</feature>
<gene>
    <name evidence="2" type="ORF">SAMN05443248_1902</name>
</gene>
<dbReference type="OrthoDB" id="8239857at2"/>
<dbReference type="Proteomes" id="UP000189796">
    <property type="component" value="Chromosome I"/>
</dbReference>
<name>A0A1M5KP79_9BRAD</name>
<dbReference type="EMBL" id="LT670817">
    <property type="protein sequence ID" value="SHG54329.1"/>
    <property type="molecule type" value="Genomic_DNA"/>
</dbReference>
<sequence>MDLKDVFVAVICATVSTWGGLAVADEYHPDDFLHLDPSRALLSPTPLGPVQHFVPGPLDATVDRGSGGPQAAADTNPEPREVETQKIEVQKEAEVQRAEPKTSEPKTSEPKTVEPKTVEPKTVEPKTVGRKTRVMHARAEKPRAAARIKLARRHSDPLNAQAFDTRIQAWPCNSGGICNWKR</sequence>
<dbReference type="RefSeq" id="WP_079600997.1">
    <property type="nucleotide sequence ID" value="NZ_LT670817.1"/>
</dbReference>